<dbReference type="Proteomes" id="UP000836597">
    <property type="component" value="Chromosome"/>
</dbReference>
<reference evidence="1" key="2">
    <citation type="submission" date="2020-01" db="EMBL/GenBank/DDBJ databases">
        <authorList>
            <person name="Hornung B."/>
        </authorList>
    </citation>
    <scope>NUCLEOTIDE SEQUENCE</scope>
    <source>
        <strain evidence="1">PacBioINE</strain>
    </source>
</reference>
<dbReference type="AlphaFoldDB" id="A0A8S0WPU3"/>
<keyword evidence="3" id="KW-1185">Reference proteome</keyword>
<name>A0A8S0WPU3_9FIRM</name>
<dbReference type="RefSeq" id="WP_240985587.1">
    <property type="nucleotide sequence ID" value="NZ_CDGJ01000092.1"/>
</dbReference>
<evidence type="ECO:0000313" key="1">
    <source>
        <dbReference type="EMBL" id="CAA7602174.1"/>
    </source>
</evidence>
<proteinExistence type="predicted"/>
<dbReference type="KEGG" id="aacx:DEACI_2847"/>
<evidence type="ECO:0000313" key="2">
    <source>
        <dbReference type="EMBL" id="CEJ08730.1"/>
    </source>
</evidence>
<sequence length="296" mass="33230">MIISASRRTDLPAFFSPWFMGRLRAGCCTVTNPFNSKQVSRVSLLPEDVDVIVFWTRDPRPLLTHLPEIERRGFRYYFQFTITGYGPIFEPLAPSAEVAVASFRKLARIVGPERVIWRYDPIVLSNVTDAAYHVRNFARLTEQLAPATRRVVLSIVDAYRQTPCRFKDLARRGIEVRTRVPAEELGMTLGELAGIAREAGLEVTSCAEGSDWLPYGVRPGACIDGEYIRRVFGLNLSWPKDKGQRPGCSCVRSKDIGAYGTCRHGCIYCYAGSLADGRRNLTRHCPEAPGLLLSRR</sequence>
<reference evidence="2" key="1">
    <citation type="submission" date="2014-11" db="EMBL/GenBank/DDBJ databases">
        <authorList>
            <person name="Hornung B.V."/>
        </authorList>
    </citation>
    <scope>NUCLEOTIDE SEQUENCE</scope>
    <source>
        <strain evidence="2">INE</strain>
    </source>
</reference>
<evidence type="ECO:0000313" key="3">
    <source>
        <dbReference type="Proteomes" id="UP001071230"/>
    </source>
</evidence>
<dbReference type="EMBL" id="LR746496">
    <property type="protein sequence ID" value="CAA7602174.1"/>
    <property type="molecule type" value="Genomic_DNA"/>
</dbReference>
<gene>
    <name evidence="1" type="ORF">DEACI_2847</name>
    <name evidence="2" type="ORF">DEACI_3210</name>
</gene>
<protein>
    <submittedName>
        <fullName evidence="2">DNA repair photolyase</fullName>
    </submittedName>
</protein>
<organism evidence="1">
    <name type="scientific">Acididesulfobacillus acetoxydans</name>
    <dbReference type="NCBI Taxonomy" id="1561005"/>
    <lineage>
        <taxon>Bacteria</taxon>
        <taxon>Bacillati</taxon>
        <taxon>Bacillota</taxon>
        <taxon>Clostridia</taxon>
        <taxon>Eubacteriales</taxon>
        <taxon>Peptococcaceae</taxon>
        <taxon>Acididesulfobacillus</taxon>
    </lineage>
</organism>
<dbReference type="EMBL" id="CDGJ01000092">
    <property type="protein sequence ID" value="CEJ08730.1"/>
    <property type="molecule type" value="Genomic_DNA"/>
</dbReference>
<dbReference type="Proteomes" id="UP001071230">
    <property type="component" value="Unassembled WGS sequence"/>
</dbReference>
<dbReference type="Pfam" id="PF08902">
    <property type="entry name" value="DUF1848"/>
    <property type="match status" value="1"/>
</dbReference>
<accession>A0A8S0WPU3</accession>
<dbReference type="InterPro" id="IPR014998">
    <property type="entry name" value="DUF1848"/>
</dbReference>